<feature type="non-terminal residue" evidence="1">
    <location>
        <position position="1"/>
    </location>
</feature>
<dbReference type="EMBL" id="UINC01163154">
    <property type="protein sequence ID" value="SVD63305.1"/>
    <property type="molecule type" value="Genomic_DNA"/>
</dbReference>
<sequence>VDHKNQPAVRQDLWAFLIEVAMPKTWVDLTGQRINRVTVIEDKKGQGSNPRIKVRCDCGTVFTPFKSSIKYQTTKSCGQCGLVTKGRPKPHRLHGTRLYEWWVHYFKRGELAP</sequence>
<dbReference type="AlphaFoldDB" id="A0A382WY91"/>
<accession>A0A382WY91</accession>
<proteinExistence type="predicted"/>
<feature type="non-terminal residue" evidence="1">
    <location>
        <position position="113"/>
    </location>
</feature>
<evidence type="ECO:0000313" key="1">
    <source>
        <dbReference type="EMBL" id="SVD63305.1"/>
    </source>
</evidence>
<organism evidence="1">
    <name type="scientific">marine metagenome</name>
    <dbReference type="NCBI Taxonomy" id="408172"/>
    <lineage>
        <taxon>unclassified sequences</taxon>
        <taxon>metagenomes</taxon>
        <taxon>ecological metagenomes</taxon>
    </lineage>
</organism>
<name>A0A382WY91_9ZZZZ</name>
<protein>
    <submittedName>
        <fullName evidence="1">Uncharacterized protein</fullName>
    </submittedName>
</protein>
<gene>
    <name evidence="1" type="ORF">METZ01_LOCUS416159</name>
</gene>
<reference evidence="1" key="1">
    <citation type="submission" date="2018-05" db="EMBL/GenBank/DDBJ databases">
        <authorList>
            <person name="Lanie J.A."/>
            <person name="Ng W.-L."/>
            <person name="Kazmierczak K.M."/>
            <person name="Andrzejewski T.M."/>
            <person name="Davidsen T.M."/>
            <person name="Wayne K.J."/>
            <person name="Tettelin H."/>
            <person name="Glass J.I."/>
            <person name="Rusch D."/>
            <person name="Podicherti R."/>
            <person name="Tsui H.-C.T."/>
            <person name="Winkler M.E."/>
        </authorList>
    </citation>
    <scope>NUCLEOTIDE SEQUENCE</scope>
</reference>